<proteinExistence type="predicted"/>
<name>A0A0A9GLB8_ARUDO</name>
<reference evidence="1" key="1">
    <citation type="submission" date="2014-09" db="EMBL/GenBank/DDBJ databases">
        <authorList>
            <person name="Magalhaes I.L.F."/>
            <person name="Oliveira U."/>
            <person name="Santos F.R."/>
            <person name="Vidigal T.H.D.A."/>
            <person name="Brescovit A.D."/>
            <person name="Santos A.J."/>
        </authorList>
    </citation>
    <scope>NUCLEOTIDE SEQUENCE</scope>
    <source>
        <tissue evidence="1">Shoot tissue taken approximately 20 cm above the soil surface</tissue>
    </source>
</reference>
<sequence length="47" mass="5438">MDRIGVGVLVGITYVRGVRNYMAMAEYMRLSWSTSCCWQQTKVCWTS</sequence>
<evidence type="ECO:0000313" key="1">
    <source>
        <dbReference type="EMBL" id="JAE25282.1"/>
    </source>
</evidence>
<protein>
    <submittedName>
        <fullName evidence="1">Uncharacterized protein</fullName>
    </submittedName>
</protein>
<reference evidence="1" key="2">
    <citation type="journal article" date="2015" name="Data Brief">
        <title>Shoot transcriptome of the giant reed, Arundo donax.</title>
        <authorList>
            <person name="Barrero R.A."/>
            <person name="Guerrero F.D."/>
            <person name="Moolhuijzen P."/>
            <person name="Goolsby J.A."/>
            <person name="Tidwell J."/>
            <person name="Bellgard S.E."/>
            <person name="Bellgard M.I."/>
        </authorList>
    </citation>
    <scope>NUCLEOTIDE SEQUENCE</scope>
    <source>
        <tissue evidence="1">Shoot tissue taken approximately 20 cm above the soil surface</tissue>
    </source>
</reference>
<accession>A0A0A9GLB8</accession>
<dbReference type="AlphaFoldDB" id="A0A0A9GLB8"/>
<organism evidence="1">
    <name type="scientific">Arundo donax</name>
    <name type="common">Giant reed</name>
    <name type="synonym">Donax arundinaceus</name>
    <dbReference type="NCBI Taxonomy" id="35708"/>
    <lineage>
        <taxon>Eukaryota</taxon>
        <taxon>Viridiplantae</taxon>
        <taxon>Streptophyta</taxon>
        <taxon>Embryophyta</taxon>
        <taxon>Tracheophyta</taxon>
        <taxon>Spermatophyta</taxon>
        <taxon>Magnoliopsida</taxon>
        <taxon>Liliopsida</taxon>
        <taxon>Poales</taxon>
        <taxon>Poaceae</taxon>
        <taxon>PACMAD clade</taxon>
        <taxon>Arundinoideae</taxon>
        <taxon>Arundineae</taxon>
        <taxon>Arundo</taxon>
    </lineage>
</organism>
<dbReference type="EMBL" id="GBRH01172614">
    <property type="protein sequence ID" value="JAE25282.1"/>
    <property type="molecule type" value="Transcribed_RNA"/>
</dbReference>